<evidence type="ECO:0000313" key="2">
    <source>
        <dbReference type="Proteomes" id="UP000254834"/>
    </source>
</evidence>
<dbReference type="RefSeq" id="WP_115586050.1">
    <property type="nucleotide sequence ID" value="NZ_CP025544.1"/>
</dbReference>
<name>A0A345ZCL8_9BACT</name>
<sequence>MKIKQTAQLRFNIIFNRFFPAKRTINKPISFIYLFFLDATGAIYGAGVENYIEELKTIYREGMNFQMIELSLDYENQLAYINEPFDNSKKEITPEIDALIESQATVELCRRDFMGYAVMTQDNLFHLLRAWNKILHKNSLFALIYLDDKDWYDVLPFDTQEAMEKFVADHTQQEIAENK</sequence>
<reference evidence="1 2" key="1">
    <citation type="submission" date="2017-12" db="EMBL/GenBank/DDBJ databases">
        <title>Chromulinavorax destructans is a abundant pathogen of dominant heterotrophic picoflagllates.</title>
        <authorList>
            <person name="Deeg C.M."/>
            <person name="Zimmer M."/>
            <person name="Suttle C.A."/>
        </authorList>
    </citation>
    <scope>NUCLEOTIDE SEQUENCE [LARGE SCALE GENOMIC DNA]</scope>
    <source>
        <strain evidence="1 2">SeV1</strain>
    </source>
</reference>
<dbReference type="KEGG" id="cdes:C0J27_04870"/>
<evidence type="ECO:0000313" key="1">
    <source>
        <dbReference type="EMBL" id="AXK61035.1"/>
    </source>
</evidence>
<protein>
    <submittedName>
        <fullName evidence="1">Uncharacterized protein</fullName>
    </submittedName>
</protein>
<dbReference type="EMBL" id="CP025544">
    <property type="protein sequence ID" value="AXK61035.1"/>
    <property type="molecule type" value="Genomic_DNA"/>
</dbReference>
<organism evidence="1 2">
    <name type="scientific">Candidatus Chromulinivorax destructor</name>
    <dbReference type="NCBI Taxonomy" id="2066483"/>
    <lineage>
        <taxon>Bacteria</taxon>
        <taxon>Candidatus Babelota</taxon>
        <taxon>Candidatus Babeliae</taxon>
        <taxon>Candidatus Babeliales</taxon>
        <taxon>Candidatus Chromulinivoraceae</taxon>
        <taxon>Candidatus Chromulinivorax</taxon>
    </lineage>
</organism>
<gene>
    <name evidence="1" type="ORF">C0J27_04870</name>
</gene>
<keyword evidence="2" id="KW-1185">Reference proteome</keyword>
<dbReference type="AlphaFoldDB" id="A0A345ZCL8"/>
<dbReference type="OrthoDB" id="384210at2"/>
<accession>A0A345ZCL8</accession>
<dbReference type="Proteomes" id="UP000254834">
    <property type="component" value="Chromosome"/>
</dbReference>
<proteinExistence type="predicted"/>